<organism evidence="7 8">
    <name type="scientific">Legionella norrlandica</name>
    <dbReference type="NCBI Taxonomy" id="1498499"/>
    <lineage>
        <taxon>Bacteria</taxon>
        <taxon>Pseudomonadati</taxon>
        <taxon>Pseudomonadota</taxon>
        <taxon>Gammaproteobacteria</taxon>
        <taxon>Legionellales</taxon>
        <taxon>Legionellaceae</taxon>
        <taxon>Legionella</taxon>
    </lineage>
</organism>
<dbReference type="PANTHER" id="PTHR35936:SF19">
    <property type="entry name" value="AMINO-ACID-BINDING PROTEIN YXEM-RELATED"/>
    <property type="match status" value="1"/>
</dbReference>
<dbReference type="Proteomes" id="UP000054422">
    <property type="component" value="Unassembled WGS sequence"/>
</dbReference>
<dbReference type="EMBL" id="JNCF01000046">
    <property type="protein sequence ID" value="KGP62693.1"/>
    <property type="molecule type" value="Genomic_DNA"/>
</dbReference>
<dbReference type="GO" id="GO:0030313">
    <property type="term" value="C:cell envelope"/>
    <property type="evidence" value="ECO:0007669"/>
    <property type="project" value="UniProtKB-SubCell"/>
</dbReference>
<evidence type="ECO:0000313" key="7">
    <source>
        <dbReference type="EMBL" id="KGP62693.1"/>
    </source>
</evidence>
<evidence type="ECO:0000256" key="2">
    <source>
        <dbReference type="ARBA" id="ARBA00010333"/>
    </source>
</evidence>
<dbReference type="Gene3D" id="3.40.190.10">
    <property type="entry name" value="Periplasmic binding protein-like II"/>
    <property type="match status" value="2"/>
</dbReference>
<proteinExistence type="inferred from homology"/>
<feature type="domain" description="Solute-binding protein family 3/N-terminal" evidence="5">
    <location>
        <begin position="24"/>
        <end position="247"/>
    </location>
</feature>
<accession>A0A0A2T5H0</accession>
<dbReference type="PANTHER" id="PTHR35936">
    <property type="entry name" value="MEMBRANE-BOUND LYTIC MUREIN TRANSGLYCOSYLASE F"/>
    <property type="match status" value="1"/>
</dbReference>
<comment type="caution">
    <text evidence="7">The sequence shown here is derived from an EMBL/GenBank/DDBJ whole genome shotgun (WGS) entry which is preliminary data.</text>
</comment>
<evidence type="ECO:0000313" key="8">
    <source>
        <dbReference type="Proteomes" id="UP000054422"/>
    </source>
</evidence>
<evidence type="ECO:0000259" key="6">
    <source>
        <dbReference type="SMART" id="SM00079"/>
    </source>
</evidence>
<dbReference type="SMART" id="SM00079">
    <property type="entry name" value="PBPe"/>
    <property type="match status" value="1"/>
</dbReference>
<evidence type="ECO:0000256" key="3">
    <source>
        <dbReference type="ARBA" id="ARBA00022729"/>
    </source>
</evidence>
<evidence type="ECO:0000256" key="4">
    <source>
        <dbReference type="RuleBase" id="RU003744"/>
    </source>
</evidence>
<dbReference type="STRING" id="1498499.EP47_00900"/>
<dbReference type="RefSeq" id="WP_035890696.1">
    <property type="nucleotide sequence ID" value="NZ_JNCF01000046.1"/>
</dbReference>
<dbReference type="GO" id="GO:0016020">
    <property type="term" value="C:membrane"/>
    <property type="evidence" value="ECO:0007669"/>
    <property type="project" value="InterPro"/>
</dbReference>
<dbReference type="CDD" id="cd13622">
    <property type="entry name" value="PBP2_Arg_3"/>
    <property type="match status" value="1"/>
</dbReference>
<dbReference type="GO" id="GO:0015276">
    <property type="term" value="F:ligand-gated monoatomic ion channel activity"/>
    <property type="evidence" value="ECO:0007669"/>
    <property type="project" value="InterPro"/>
</dbReference>
<feature type="domain" description="Ionotropic glutamate receptor C-terminal" evidence="6">
    <location>
        <begin position="24"/>
        <end position="243"/>
    </location>
</feature>
<sequence>MKFIKALLFSFIFFIPSLHAQEIPLIVGIGGFYPPFVMRGANNELFGFDIDMMTELCKIMQRTCRFEILRFQQLIPAVVDKQIDLAVSAMAITSERSRLVNFSIPYLLSYSRFLAYHDASVHQPFSLQLLKGKRVGVEANTVFSQQIRDMGIIDPVIVEFSRTEQMLEALREKEVDFILMDNPSVLYWEANSSGALQAIGPPFLYGYGLGIAVNKENPQLLEAVNRALLQYQSSDLYRKNYNKYLMEL</sequence>
<keyword evidence="8" id="KW-1185">Reference proteome</keyword>
<dbReference type="SMART" id="SM00062">
    <property type="entry name" value="PBPb"/>
    <property type="match status" value="1"/>
</dbReference>
<dbReference type="OrthoDB" id="9768183at2"/>
<dbReference type="SUPFAM" id="SSF53850">
    <property type="entry name" value="Periplasmic binding protein-like II"/>
    <property type="match status" value="1"/>
</dbReference>
<comment type="subcellular location">
    <subcellularLocation>
        <location evidence="1">Cell envelope</location>
    </subcellularLocation>
</comment>
<keyword evidence="3" id="KW-0732">Signal</keyword>
<name>A0A0A2T5H0_9GAMM</name>
<dbReference type="AlphaFoldDB" id="A0A0A2T5H0"/>
<gene>
    <name evidence="7" type="ORF">EP47_00900</name>
</gene>
<evidence type="ECO:0000256" key="1">
    <source>
        <dbReference type="ARBA" id="ARBA00004196"/>
    </source>
</evidence>
<reference evidence="7 8" key="1">
    <citation type="submission" date="2014-05" db="EMBL/GenBank/DDBJ databases">
        <authorList>
            <person name="Rizzardi K."/>
            <person name="Winiecka-Krusnell J."/>
            <person name="Ramliden M."/>
            <person name="Alm E."/>
            <person name="Andersson S."/>
            <person name="Byfors S."/>
        </authorList>
    </citation>
    <scope>NUCLEOTIDE SEQUENCE [LARGE SCALE GENOMIC DNA]</scope>
    <source>
        <strain evidence="7 8">LEGN</strain>
    </source>
</reference>
<dbReference type="PROSITE" id="PS01039">
    <property type="entry name" value="SBP_BACTERIAL_3"/>
    <property type="match status" value="1"/>
</dbReference>
<protein>
    <submittedName>
        <fullName evidence="7">Arginine ABC transporter substrate-binding protein</fullName>
    </submittedName>
</protein>
<dbReference type="InterPro" id="IPR018313">
    <property type="entry name" value="SBP_3_CS"/>
</dbReference>
<dbReference type="InterPro" id="IPR001320">
    <property type="entry name" value="Iontro_rcpt_C"/>
</dbReference>
<dbReference type="InterPro" id="IPR001638">
    <property type="entry name" value="Solute-binding_3/MltF_N"/>
</dbReference>
<dbReference type="Pfam" id="PF00497">
    <property type="entry name" value="SBP_bac_3"/>
    <property type="match status" value="1"/>
</dbReference>
<evidence type="ECO:0000259" key="5">
    <source>
        <dbReference type="SMART" id="SM00062"/>
    </source>
</evidence>
<comment type="similarity">
    <text evidence="2 4">Belongs to the bacterial solute-binding protein 3 family.</text>
</comment>